<accession>A0A182JBW3</accession>
<dbReference type="VEuPathDB" id="VectorBase:AATE015185"/>
<dbReference type="InterPro" id="IPR009832">
    <property type="entry name" value="DUF1397"/>
</dbReference>
<protein>
    <recommendedName>
        <fullName evidence="4">Protein TsetseEP domain-containing protein</fullName>
    </recommendedName>
</protein>
<keyword evidence="3" id="KW-1185">Reference proteome</keyword>
<dbReference type="AlphaFoldDB" id="A0A182JBW3"/>
<dbReference type="EnsemblMetazoa" id="AATE015185-RA">
    <property type="protein sequence ID" value="AATE015185-PA.1"/>
    <property type="gene ID" value="AATE015185"/>
</dbReference>
<evidence type="ECO:0000313" key="3">
    <source>
        <dbReference type="Proteomes" id="UP000075880"/>
    </source>
</evidence>
<evidence type="ECO:0000313" key="2">
    <source>
        <dbReference type="EnsemblMetazoa" id="AATE015185-PA.1"/>
    </source>
</evidence>
<dbReference type="Pfam" id="PF07165">
    <property type="entry name" value="DUF1397"/>
    <property type="match status" value="1"/>
</dbReference>
<dbReference type="STRING" id="41427.A0A182JBW3"/>
<proteinExistence type="predicted"/>
<keyword evidence="1" id="KW-0732">Signal</keyword>
<name>A0A182JBW3_ANOAO</name>
<sequence>MAKVLFSLSVLALVTVALAMPSPQKNGIGAMFDSSSQESSEEEAMQEIREMCRNNSGSDEAFVKLSEAMQKSMMCAMSTIDVDNFLSDIDTLSKDTRTTFFPRYCPQLRTASSCLKDLLGAAKPCLEDDDFVIVDALSGIIPDAIELICKNDGDILFKMDDPKYKECVDKLGDTMMECITPFAAETENWDISHLTQDQCGTLFGFRQCVQRKLNVCKAPDLISVYDLFHNTLFRMTPCRNYSGPSKVTEIDNNSINEV</sequence>
<reference evidence="3" key="1">
    <citation type="submission" date="2021-09" db="EMBL/GenBank/DDBJ databases">
        <authorList>
            <consortium name="Infravec"/>
            <person name="Campbell I L."/>
            <person name="Maslen G."/>
            <person name="Yates A."/>
        </authorList>
    </citation>
    <scope>NUCLEOTIDE SEQUENCE [LARGE SCALE GENOMIC DNA]</scope>
    <source>
        <strain evidence="3">Infravec2 EBRE</strain>
    </source>
</reference>
<organism evidence="2">
    <name type="scientific">Anopheles atroparvus</name>
    <name type="common">European mosquito</name>
    <dbReference type="NCBI Taxonomy" id="41427"/>
    <lineage>
        <taxon>Eukaryota</taxon>
        <taxon>Metazoa</taxon>
        <taxon>Ecdysozoa</taxon>
        <taxon>Arthropoda</taxon>
        <taxon>Hexapoda</taxon>
        <taxon>Insecta</taxon>
        <taxon>Pterygota</taxon>
        <taxon>Neoptera</taxon>
        <taxon>Endopterygota</taxon>
        <taxon>Diptera</taxon>
        <taxon>Nematocera</taxon>
        <taxon>Culicoidea</taxon>
        <taxon>Culicidae</taxon>
        <taxon>Anophelinae</taxon>
        <taxon>Anopheles</taxon>
    </lineage>
</organism>
<reference evidence="2" key="2">
    <citation type="submission" date="2022-08" db="UniProtKB">
        <authorList>
            <consortium name="EnsemblMetazoa"/>
        </authorList>
    </citation>
    <scope>IDENTIFICATION</scope>
    <source>
        <strain evidence="2">EBRO</strain>
    </source>
</reference>
<dbReference type="OrthoDB" id="7758508at2759"/>
<dbReference type="EnsemblMetazoa" id="ENSAATROPT010698">
    <property type="protein sequence ID" value="ENSAATROPP009656"/>
    <property type="gene ID" value="ENSAATROPG008696"/>
</dbReference>
<feature type="chain" id="PRO_5044551088" description="Protein TsetseEP domain-containing protein" evidence="1">
    <location>
        <begin position="20"/>
        <end position="258"/>
    </location>
</feature>
<feature type="signal peptide" evidence="1">
    <location>
        <begin position="1"/>
        <end position="19"/>
    </location>
</feature>
<evidence type="ECO:0008006" key="4">
    <source>
        <dbReference type="Google" id="ProtNLM"/>
    </source>
</evidence>
<dbReference type="PANTHER" id="PTHR20997">
    <property type="entry name" value="EG:BACR42I17.2 PROTEIN-RELATED"/>
    <property type="match status" value="1"/>
</dbReference>
<dbReference type="Proteomes" id="UP000075880">
    <property type="component" value="Unassembled WGS sequence"/>
</dbReference>
<dbReference type="PANTHER" id="PTHR20997:SF2">
    <property type="entry name" value="EG:BACR42I17.2 PROTEIN-RELATED"/>
    <property type="match status" value="1"/>
</dbReference>
<evidence type="ECO:0000256" key="1">
    <source>
        <dbReference type="SAM" id="SignalP"/>
    </source>
</evidence>